<name>A0A803R228_CANSA</name>
<dbReference type="EMBL" id="UZAU01000409">
    <property type="status" value="NOT_ANNOTATED_CDS"/>
    <property type="molecule type" value="Genomic_DNA"/>
</dbReference>
<reference evidence="1" key="1">
    <citation type="submission" date="2018-11" db="EMBL/GenBank/DDBJ databases">
        <authorList>
            <person name="Grassa J C."/>
        </authorList>
    </citation>
    <scope>NUCLEOTIDE SEQUENCE [LARGE SCALE GENOMIC DNA]</scope>
</reference>
<evidence type="ECO:0000313" key="1">
    <source>
        <dbReference type="EnsemblPlants" id="cds.novel_model_4160_5bd9a17a"/>
    </source>
</evidence>
<organism evidence="1 2">
    <name type="scientific">Cannabis sativa</name>
    <name type="common">Hemp</name>
    <name type="synonym">Marijuana</name>
    <dbReference type="NCBI Taxonomy" id="3483"/>
    <lineage>
        <taxon>Eukaryota</taxon>
        <taxon>Viridiplantae</taxon>
        <taxon>Streptophyta</taxon>
        <taxon>Embryophyta</taxon>
        <taxon>Tracheophyta</taxon>
        <taxon>Spermatophyta</taxon>
        <taxon>Magnoliopsida</taxon>
        <taxon>eudicotyledons</taxon>
        <taxon>Gunneridae</taxon>
        <taxon>Pentapetalae</taxon>
        <taxon>rosids</taxon>
        <taxon>fabids</taxon>
        <taxon>Rosales</taxon>
        <taxon>Cannabaceae</taxon>
        <taxon>Cannabis</taxon>
    </lineage>
</organism>
<proteinExistence type="predicted"/>
<evidence type="ECO:0000313" key="2">
    <source>
        <dbReference type="Proteomes" id="UP000596661"/>
    </source>
</evidence>
<dbReference type="EnsemblPlants" id="novel_model_4160_5bd9a17a">
    <property type="protein sequence ID" value="cds.novel_model_4160_5bd9a17a"/>
    <property type="gene ID" value="novel_gene_2198_5bd9a17a"/>
</dbReference>
<sequence>MTGVDYFMGQSLSKSKLVGPLSLDRTESDTLTLGIKFVSQISGTPSNPTTHIHNLHFIITTTGHSCKSEGFLNHSNLGSCVI</sequence>
<dbReference type="AlphaFoldDB" id="A0A803R228"/>
<accession>A0A803R228</accession>
<protein>
    <submittedName>
        <fullName evidence="1">Uncharacterized protein</fullName>
    </submittedName>
</protein>
<reference evidence="1" key="2">
    <citation type="submission" date="2021-03" db="UniProtKB">
        <authorList>
            <consortium name="EnsemblPlants"/>
        </authorList>
    </citation>
    <scope>IDENTIFICATION</scope>
</reference>
<dbReference type="Gramene" id="novel_model_4160_5bd9a17a">
    <property type="protein sequence ID" value="cds.novel_model_4160_5bd9a17a"/>
    <property type="gene ID" value="novel_gene_2198_5bd9a17a"/>
</dbReference>
<keyword evidence="2" id="KW-1185">Reference proteome</keyword>
<dbReference type="Proteomes" id="UP000596661">
    <property type="component" value="Chromosome 5"/>
</dbReference>